<dbReference type="OrthoDB" id="9815791at2"/>
<evidence type="ECO:0000313" key="7">
    <source>
        <dbReference type="Proteomes" id="UP000095255"/>
    </source>
</evidence>
<comment type="similarity">
    <text evidence="1">Belongs to the iron-containing alcohol dehydrogenase family.</text>
</comment>
<dbReference type="InterPro" id="IPR001670">
    <property type="entry name" value="ADH_Fe/GldA"/>
</dbReference>
<sequence>MRFEYGLDLRKFVAPEFIFGVGARRLAGQYAKNFGASRVLVVTDEGVLQTGIVDDIIDSLNKFGIQYSVFSNVSINPKAHEVMEGASTYKNESCHAIIAIGGGSPMDCAKGIGIVASNQRHILDFEGVDNVQTPIPPLVCIPTTSGSSADVSQFAIITDTDNLVKIAIVSKTVVPDVALIDPETLLTMSPHLTACTCIDALCHAIEAYVSNASSPVTDLHALEAIRYLSQSIPLVMKDPNDIEVRAKTMYGSLQAGMAFSNAILGAVHAMAHSLGGYLNLPHGECNAILLQHVIDYNFDAVPERYADIAHAMGINISNMEMDEIKDKLIACIANLRLVIGLNRNLAELGVNQETIKFLAQNALSDPCMQTNPKQASLTDIEGIYEKAL</sequence>
<dbReference type="RefSeq" id="WP_069703144.1">
    <property type="nucleotide sequence ID" value="NZ_MJAT01000038.1"/>
</dbReference>
<dbReference type="Proteomes" id="UP000095255">
    <property type="component" value="Unassembled WGS sequence"/>
</dbReference>
<dbReference type="FunFam" id="3.40.50.1970:FF:000003">
    <property type="entry name" value="Alcohol dehydrogenase, iron-containing"/>
    <property type="match status" value="1"/>
</dbReference>
<dbReference type="FunFam" id="1.20.1090.10:FF:000001">
    <property type="entry name" value="Aldehyde-alcohol dehydrogenase"/>
    <property type="match status" value="1"/>
</dbReference>
<evidence type="ECO:0000259" key="4">
    <source>
        <dbReference type="Pfam" id="PF00465"/>
    </source>
</evidence>
<keyword evidence="7" id="KW-1185">Reference proteome</keyword>
<keyword evidence="3" id="KW-0520">NAD</keyword>
<dbReference type="EMBL" id="MJAT01000038">
    <property type="protein sequence ID" value="OEH84431.1"/>
    <property type="molecule type" value="Genomic_DNA"/>
</dbReference>
<protein>
    <submittedName>
        <fullName evidence="6">Alcohol dehydrogenase</fullName>
    </submittedName>
</protein>
<dbReference type="SUPFAM" id="SSF56796">
    <property type="entry name" value="Dehydroquinate synthase-like"/>
    <property type="match status" value="1"/>
</dbReference>
<name>A0A1E5L2X9_9FIRM</name>
<dbReference type="PANTHER" id="PTHR11496:SF102">
    <property type="entry name" value="ALCOHOL DEHYDROGENASE 4"/>
    <property type="match status" value="1"/>
</dbReference>
<dbReference type="GO" id="GO:0046872">
    <property type="term" value="F:metal ion binding"/>
    <property type="evidence" value="ECO:0007669"/>
    <property type="project" value="InterPro"/>
</dbReference>
<dbReference type="InterPro" id="IPR039697">
    <property type="entry name" value="Alcohol_dehydrogenase_Fe"/>
</dbReference>
<evidence type="ECO:0000256" key="1">
    <source>
        <dbReference type="ARBA" id="ARBA00007358"/>
    </source>
</evidence>
<feature type="domain" description="Fe-containing alcohol dehydrogenase-like C-terminal" evidence="5">
    <location>
        <begin position="193"/>
        <end position="388"/>
    </location>
</feature>
<dbReference type="GO" id="GO:0004022">
    <property type="term" value="F:alcohol dehydrogenase (NAD+) activity"/>
    <property type="evidence" value="ECO:0007669"/>
    <property type="project" value="TreeGrafter"/>
</dbReference>
<dbReference type="Gene3D" id="1.20.1090.10">
    <property type="entry name" value="Dehydroquinate synthase-like - alpha domain"/>
    <property type="match status" value="1"/>
</dbReference>
<comment type="caution">
    <text evidence="6">The sequence shown here is derived from an EMBL/GenBank/DDBJ whole genome shotgun (WGS) entry which is preliminary data.</text>
</comment>
<evidence type="ECO:0000313" key="6">
    <source>
        <dbReference type="EMBL" id="OEH84431.1"/>
    </source>
</evidence>
<gene>
    <name evidence="6" type="ORF">BHU72_09440</name>
</gene>
<evidence type="ECO:0000256" key="3">
    <source>
        <dbReference type="ARBA" id="ARBA00023027"/>
    </source>
</evidence>
<evidence type="ECO:0000259" key="5">
    <source>
        <dbReference type="Pfam" id="PF25137"/>
    </source>
</evidence>
<reference evidence="6 7" key="1">
    <citation type="submission" date="2016-09" db="EMBL/GenBank/DDBJ databases">
        <title>Desulfuribacillus arsenicus sp. nov., an obligately anaerobic, dissimilatory arsenic- and antimonate-reducing bacterium isolated from anoxic sediments.</title>
        <authorList>
            <person name="Abin C.A."/>
            <person name="Hollibaugh J.T."/>
        </authorList>
    </citation>
    <scope>NUCLEOTIDE SEQUENCE [LARGE SCALE GENOMIC DNA]</scope>
    <source>
        <strain evidence="6 7">MLFW-2</strain>
    </source>
</reference>
<accession>A0A1E5L2X9</accession>
<dbReference type="PANTHER" id="PTHR11496">
    <property type="entry name" value="ALCOHOL DEHYDROGENASE"/>
    <property type="match status" value="1"/>
</dbReference>
<dbReference type="InterPro" id="IPR056798">
    <property type="entry name" value="ADH_Fe_C"/>
</dbReference>
<feature type="domain" description="Alcohol dehydrogenase iron-type/glycerol dehydrogenase GldA" evidence="4">
    <location>
        <begin position="16"/>
        <end position="182"/>
    </location>
</feature>
<evidence type="ECO:0000256" key="2">
    <source>
        <dbReference type="ARBA" id="ARBA00023002"/>
    </source>
</evidence>
<dbReference type="STRING" id="1390249.BHU72_09440"/>
<dbReference type="NCBIfam" id="NF041833">
    <property type="entry name" value="Fe_ADH_ErcA"/>
    <property type="match status" value="1"/>
</dbReference>
<dbReference type="AlphaFoldDB" id="A0A1E5L2X9"/>
<dbReference type="PROSITE" id="PS00060">
    <property type="entry name" value="ADH_IRON_2"/>
    <property type="match status" value="1"/>
</dbReference>
<proteinExistence type="inferred from homology"/>
<dbReference type="Pfam" id="PF25137">
    <property type="entry name" value="ADH_Fe_C"/>
    <property type="match status" value="1"/>
</dbReference>
<dbReference type="InterPro" id="IPR018211">
    <property type="entry name" value="ADH_Fe_CS"/>
</dbReference>
<keyword evidence="2" id="KW-0560">Oxidoreductase</keyword>
<organism evidence="6 7">
    <name type="scientific">Desulfuribacillus stibiiarsenatis</name>
    <dbReference type="NCBI Taxonomy" id="1390249"/>
    <lineage>
        <taxon>Bacteria</taxon>
        <taxon>Bacillati</taxon>
        <taxon>Bacillota</taxon>
        <taxon>Desulfuribacillia</taxon>
        <taxon>Desulfuribacillales</taxon>
        <taxon>Desulfuribacillaceae</taxon>
        <taxon>Desulfuribacillus</taxon>
    </lineage>
</organism>
<dbReference type="Pfam" id="PF00465">
    <property type="entry name" value="Fe-ADH"/>
    <property type="match status" value="1"/>
</dbReference>
<dbReference type="CDD" id="cd17814">
    <property type="entry name" value="Fe-ADH-like"/>
    <property type="match status" value="1"/>
</dbReference>
<dbReference type="Gene3D" id="3.40.50.1970">
    <property type="match status" value="1"/>
</dbReference>